<dbReference type="InterPro" id="IPR050739">
    <property type="entry name" value="MFP"/>
</dbReference>
<dbReference type="PRINTS" id="PR01490">
    <property type="entry name" value="RTXTOXIND"/>
</dbReference>
<feature type="coiled-coil region" evidence="1">
    <location>
        <begin position="125"/>
        <end position="152"/>
    </location>
</feature>
<protein>
    <submittedName>
        <fullName evidence="4">HlyD family efflux transporter periplasmic adaptor subunit</fullName>
    </submittedName>
</protein>
<dbReference type="InterPro" id="IPR058982">
    <property type="entry name" value="Beta-barrel_AprE"/>
</dbReference>
<comment type="caution">
    <text evidence="4">The sequence shown here is derived from an EMBL/GenBank/DDBJ whole genome shotgun (WGS) entry which is preliminary data.</text>
</comment>
<keyword evidence="5" id="KW-1185">Reference proteome</keyword>
<feature type="domain" description="AprE-like beta-barrel" evidence="3">
    <location>
        <begin position="284"/>
        <end position="374"/>
    </location>
</feature>
<evidence type="ECO:0000313" key="4">
    <source>
        <dbReference type="EMBL" id="MEA5666088.1"/>
    </source>
</evidence>
<accession>A0ABU5UYC7</accession>
<keyword evidence="2" id="KW-0472">Membrane</keyword>
<reference evidence="4 5" key="1">
    <citation type="submission" date="2023-12" db="EMBL/GenBank/DDBJ databases">
        <title>Stenotrophomonas guangdongensis sp. nov., isolated from wilted pepper plants (Capsicum annuum).</title>
        <authorList>
            <person name="Qiu M."/>
            <person name="Li Y."/>
            <person name="Liu Q."/>
            <person name="Zhang X."/>
            <person name="Huang Y."/>
            <person name="Guo R."/>
            <person name="Hu M."/>
            <person name="Zhou J."/>
            <person name="Zhou X."/>
        </authorList>
    </citation>
    <scope>NUCLEOTIDE SEQUENCE [LARGE SCALE GENOMIC DNA]</scope>
    <source>
        <strain evidence="4 5">MH1</strain>
    </source>
</reference>
<evidence type="ECO:0000256" key="1">
    <source>
        <dbReference type="SAM" id="Coils"/>
    </source>
</evidence>
<proteinExistence type="predicted"/>
<evidence type="ECO:0000259" key="3">
    <source>
        <dbReference type="Pfam" id="PF26002"/>
    </source>
</evidence>
<dbReference type="Gene3D" id="2.40.30.170">
    <property type="match status" value="1"/>
</dbReference>
<gene>
    <name evidence="4" type="ORF">VA603_00860</name>
</gene>
<name>A0ABU5UYC7_9GAMM</name>
<dbReference type="Proteomes" id="UP001301653">
    <property type="component" value="Unassembled WGS sequence"/>
</dbReference>
<organism evidence="4 5">
    <name type="scientific">Stenotrophomonas capsici</name>
    <dbReference type="NCBI Taxonomy" id="3110230"/>
    <lineage>
        <taxon>Bacteria</taxon>
        <taxon>Pseudomonadati</taxon>
        <taxon>Pseudomonadota</taxon>
        <taxon>Gammaproteobacteria</taxon>
        <taxon>Lysobacterales</taxon>
        <taxon>Lysobacteraceae</taxon>
        <taxon>Stenotrophomonas</taxon>
    </lineage>
</organism>
<dbReference type="RefSeq" id="WP_323437662.1">
    <property type="nucleotide sequence ID" value="NZ_JAYFUH010000036.1"/>
</dbReference>
<dbReference type="PANTHER" id="PTHR30386:SF28">
    <property type="entry name" value="EXPORTED PROTEIN"/>
    <property type="match status" value="1"/>
</dbReference>
<keyword evidence="1" id="KW-0175">Coiled coil</keyword>
<evidence type="ECO:0000256" key="2">
    <source>
        <dbReference type="SAM" id="Phobius"/>
    </source>
</evidence>
<feature type="transmembrane region" description="Helical" evidence="2">
    <location>
        <begin position="12"/>
        <end position="36"/>
    </location>
</feature>
<dbReference type="PANTHER" id="PTHR30386">
    <property type="entry name" value="MEMBRANE FUSION SUBUNIT OF EMRAB-TOLC MULTIDRUG EFFLUX PUMP"/>
    <property type="match status" value="1"/>
</dbReference>
<evidence type="ECO:0000313" key="5">
    <source>
        <dbReference type="Proteomes" id="UP001301653"/>
    </source>
</evidence>
<dbReference type="Gene3D" id="2.40.50.100">
    <property type="match status" value="1"/>
</dbReference>
<keyword evidence="2" id="KW-0812">Transmembrane</keyword>
<dbReference type="EMBL" id="JAYFUH010000036">
    <property type="protein sequence ID" value="MEA5666088.1"/>
    <property type="molecule type" value="Genomic_DNA"/>
</dbReference>
<dbReference type="Pfam" id="PF26002">
    <property type="entry name" value="Beta-barrel_AprE"/>
    <property type="match status" value="1"/>
</dbReference>
<keyword evidence="2" id="KW-1133">Transmembrane helix</keyword>
<sequence>MPASAGTSPALRLGGLAGLAMMAAIAVLVILCSASYTCRSTVEGQLVPVQGMLTVTAPADGVVAWLNVAEGGRVRAGGSLALVSMSRATVDVGDAQGAIDAHLRERERGLEEERLAGHGRMQAQRQGLIRRLHRARDELQLVQAEVQVRQQQVRTAADRLQRLHRLEEGRYVGQLQLQQQEAALLDHTAQWRSLQRQASGARRLIARLQQALDEMPAQARANDAGHARAQARLEQERLQADAADGLLVKAAVAGTVGIHLVKPGQAVRANQPLLVLLPGDGRLEAELRVPSRVIGFIAPGDDVLLRYRAFPYQKFGHQRGRVERISLSALPDDAAGRGGEVAYRITVSLARQHVVAYGKPEPLRPGMPLEADIMGERRRLFEWLFEPLLGMSARWEG</sequence>